<comment type="similarity">
    <text evidence="1">Belongs to the universal ribosomal protein uL13 family.</text>
</comment>
<dbReference type="AlphaFoldDB" id="A0A3R5WWX7"/>
<evidence type="ECO:0000256" key="3">
    <source>
        <dbReference type="ARBA" id="ARBA00023274"/>
    </source>
</evidence>
<reference evidence="4" key="1">
    <citation type="journal article" date="2019" name="Genome Biol. Evol.">
        <title>Plastid Genomes and Proteins Illuminate the Evolution of Eustigmatophyte Algae and Their Bacterial Endosymbionts.</title>
        <authorList>
            <person name="Sevcikova T."/>
            <person name="Yurchenko T."/>
            <person name="Fawley K.P."/>
            <person name="Amaral R."/>
            <person name="Strnad H."/>
            <person name="Santos L.M."/>
            <person name="Fawley M.W."/>
            <person name="Elias M."/>
        </authorList>
    </citation>
    <scope>NUCLEOTIDE SEQUENCE</scope>
</reference>
<dbReference type="InterPro" id="IPR036899">
    <property type="entry name" value="Ribosomal_uL13_sf"/>
</dbReference>
<dbReference type="GO" id="GO:0005840">
    <property type="term" value="C:ribosome"/>
    <property type="evidence" value="ECO:0007669"/>
    <property type="project" value="UniProtKB-KW"/>
</dbReference>
<keyword evidence="2 4" id="KW-0689">Ribosomal protein</keyword>
<dbReference type="GeneID" id="38947823"/>
<dbReference type="GO" id="GO:0017148">
    <property type="term" value="P:negative regulation of translation"/>
    <property type="evidence" value="ECO:0007669"/>
    <property type="project" value="TreeGrafter"/>
</dbReference>
<dbReference type="PANTHER" id="PTHR11545">
    <property type="entry name" value="RIBOSOMAL PROTEIN L13"/>
    <property type="match status" value="1"/>
</dbReference>
<protein>
    <submittedName>
        <fullName evidence="4">Ribosomal protein L13</fullName>
    </submittedName>
</protein>
<name>A0A3R5WWX7_9STRA</name>
<gene>
    <name evidence="4" type="primary">rpl13</name>
</gene>
<dbReference type="GO" id="GO:1990904">
    <property type="term" value="C:ribonucleoprotein complex"/>
    <property type="evidence" value="ECO:0007669"/>
    <property type="project" value="UniProtKB-KW"/>
</dbReference>
<dbReference type="PIRSF" id="PIRSF002181">
    <property type="entry name" value="Ribosomal_L13"/>
    <property type="match status" value="1"/>
</dbReference>
<evidence type="ECO:0000313" key="4">
    <source>
        <dbReference type="EMBL" id="QAA11685.1"/>
    </source>
</evidence>
<evidence type="ECO:0000256" key="2">
    <source>
        <dbReference type="ARBA" id="ARBA00022980"/>
    </source>
</evidence>
<dbReference type="InterPro" id="IPR005822">
    <property type="entry name" value="Ribosomal_uL13"/>
</dbReference>
<dbReference type="GO" id="GO:0003729">
    <property type="term" value="F:mRNA binding"/>
    <property type="evidence" value="ECO:0007669"/>
    <property type="project" value="TreeGrafter"/>
</dbReference>
<sequence>MINTFIPLSKNKSITWFLVDAADQTLGRLSTQVANLLQGKTQVTYTPGSDSKTYVIIINASKIKVTGKKATQKFYYSHTGKPGELRTRSFSELSDKNPEKLLELSIKRMLPNGFAKSNLSKRLKVYKDIQHPHTSQQPKLITLNT</sequence>
<dbReference type="HAMAP" id="MF_01366">
    <property type="entry name" value="Ribosomal_uL13"/>
    <property type="match status" value="1"/>
</dbReference>
<dbReference type="InterPro" id="IPR005823">
    <property type="entry name" value="Ribosomal_uL13_bac-type"/>
</dbReference>
<dbReference type="RefSeq" id="YP_009550750.1">
    <property type="nucleotide sequence ID" value="NC_040297.1"/>
</dbReference>
<accession>A0A3R5WWX7</accession>
<geneLocation type="plastid" evidence="4"/>
<dbReference type="GO" id="GO:0006412">
    <property type="term" value="P:translation"/>
    <property type="evidence" value="ECO:0007669"/>
    <property type="project" value="InterPro"/>
</dbReference>
<dbReference type="EMBL" id="MK281455">
    <property type="protein sequence ID" value="QAA11685.1"/>
    <property type="molecule type" value="Genomic_DNA"/>
</dbReference>
<keyword evidence="3" id="KW-0687">Ribonucleoprotein</keyword>
<dbReference type="Pfam" id="PF00572">
    <property type="entry name" value="Ribosomal_L13"/>
    <property type="match status" value="1"/>
</dbReference>
<dbReference type="NCBIfam" id="TIGR01066">
    <property type="entry name" value="rplM_bact"/>
    <property type="match status" value="1"/>
</dbReference>
<organism evidence="4">
    <name type="scientific">Eustigmatophyceae sp. Mont 10/10-1w</name>
    <dbReference type="NCBI Taxonomy" id="2506145"/>
    <lineage>
        <taxon>Eukaryota</taxon>
        <taxon>Sar</taxon>
        <taxon>Stramenopiles</taxon>
        <taxon>Ochrophyta</taxon>
        <taxon>Eustigmatophyceae</taxon>
    </lineage>
</organism>
<evidence type="ECO:0000256" key="1">
    <source>
        <dbReference type="ARBA" id="ARBA00006227"/>
    </source>
</evidence>
<dbReference type="CDD" id="cd00392">
    <property type="entry name" value="Ribosomal_L13"/>
    <property type="match status" value="1"/>
</dbReference>
<proteinExistence type="inferred from homology"/>
<dbReference type="PANTHER" id="PTHR11545:SF2">
    <property type="entry name" value="LARGE RIBOSOMAL SUBUNIT PROTEIN UL13M"/>
    <property type="match status" value="1"/>
</dbReference>
<dbReference type="GO" id="GO:0003735">
    <property type="term" value="F:structural constituent of ribosome"/>
    <property type="evidence" value="ECO:0007669"/>
    <property type="project" value="InterPro"/>
</dbReference>
<dbReference type="SUPFAM" id="SSF52161">
    <property type="entry name" value="Ribosomal protein L13"/>
    <property type="match status" value="1"/>
</dbReference>
<keyword evidence="4" id="KW-0934">Plastid</keyword>
<dbReference type="Gene3D" id="3.90.1180.10">
    <property type="entry name" value="Ribosomal protein L13"/>
    <property type="match status" value="1"/>
</dbReference>